<protein>
    <submittedName>
        <fullName evidence="2">Uncharacterized protein</fullName>
    </submittedName>
</protein>
<accession>A0ABT7F0B5</accession>
<dbReference type="RefSeq" id="WP_284480762.1">
    <property type="nucleotide sequence ID" value="NZ_JASNJD010000006.1"/>
</dbReference>
<dbReference type="EMBL" id="JASNJD010000006">
    <property type="protein sequence ID" value="MDK3017945.1"/>
    <property type="molecule type" value="Genomic_DNA"/>
</dbReference>
<organism evidence="2 3">
    <name type="scientific">Pseudodonghicola flavimaris</name>
    <dbReference type="NCBI Taxonomy" id="3050036"/>
    <lineage>
        <taxon>Bacteria</taxon>
        <taxon>Pseudomonadati</taxon>
        <taxon>Pseudomonadota</taxon>
        <taxon>Alphaproteobacteria</taxon>
        <taxon>Rhodobacterales</taxon>
        <taxon>Paracoccaceae</taxon>
        <taxon>Pseudodonghicola</taxon>
    </lineage>
</organism>
<name>A0ABT7F0B5_9RHOB</name>
<evidence type="ECO:0000313" key="3">
    <source>
        <dbReference type="Proteomes" id="UP001243757"/>
    </source>
</evidence>
<sequence>MKWILSAALALLLSTPAMAGDFTAGLAAPWNGKTIPKGAQCGQQGGSGLTPPIVLSGLPKGTVAVLVEYDDRDYRPLSSGGGHGILLYPVKGSSATLPQVPEMTAKLPHGVRVYKPSRASGKFKTPGFIGPCSGGRHNMYTATIKPIDGQGQVLGKVKIKLGRY</sequence>
<comment type="caution">
    <text evidence="2">The sequence shown here is derived from an EMBL/GenBank/DDBJ whole genome shotgun (WGS) entry which is preliminary data.</text>
</comment>
<feature type="signal peptide" evidence="1">
    <location>
        <begin position="1"/>
        <end position="19"/>
    </location>
</feature>
<feature type="chain" id="PRO_5045094011" evidence="1">
    <location>
        <begin position="20"/>
        <end position="164"/>
    </location>
</feature>
<keyword evidence="3" id="KW-1185">Reference proteome</keyword>
<dbReference type="Proteomes" id="UP001243757">
    <property type="component" value="Unassembled WGS sequence"/>
</dbReference>
<proteinExistence type="predicted"/>
<dbReference type="Gene3D" id="3.90.280.10">
    <property type="entry name" value="PEBP-like"/>
    <property type="match status" value="1"/>
</dbReference>
<evidence type="ECO:0000313" key="2">
    <source>
        <dbReference type="EMBL" id="MDK3017945.1"/>
    </source>
</evidence>
<reference evidence="2 3" key="1">
    <citation type="submission" date="2023-05" db="EMBL/GenBank/DDBJ databases">
        <title>Pseudodonghicola sp. nov.</title>
        <authorList>
            <person name="Huang J."/>
        </authorList>
    </citation>
    <scope>NUCLEOTIDE SEQUENCE [LARGE SCALE GENOMIC DNA]</scope>
    <source>
        <strain evidence="2 3">IC7</strain>
    </source>
</reference>
<keyword evidence="1" id="KW-0732">Signal</keyword>
<dbReference type="InterPro" id="IPR036610">
    <property type="entry name" value="PEBP-like_sf"/>
</dbReference>
<evidence type="ECO:0000256" key="1">
    <source>
        <dbReference type="SAM" id="SignalP"/>
    </source>
</evidence>
<gene>
    <name evidence="2" type="ORF">QO033_09670</name>
</gene>